<evidence type="ECO:0000313" key="1">
    <source>
        <dbReference type="EMBL" id="KAA1089716.1"/>
    </source>
</evidence>
<proteinExistence type="predicted"/>
<dbReference type="AlphaFoldDB" id="A0A5B0NME5"/>
<name>A0A5B0NME5_PUCGR</name>
<gene>
    <name evidence="1" type="ORF">PGT21_028007</name>
    <name evidence="2" type="ORF">PGT21_028252</name>
</gene>
<dbReference type="EMBL" id="VSWC01000093">
    <property type="protein sequence ID" value="KAA1089716.1"/>
    <property type="molecule type" value="Genomic_DNA"/>
</dbReference>
<evidence type="ECO:0000313" key="2">
    <source>
        <dbReference type="EMBL" id="KAA1093193.1"/>
    </source>
</evidence>
<organism evidence="1 3">
    <name type="scientific">Puccinia graminis f. sp. tritici</name>
    <dbReference type="NCBI Taxonomy" id="56615"/>
    <lineage>
        <taxon>Eukaryota</taxon>
        <taxon>Fungi</taxon>
        <taxon>Dikarya</taxon>
        <taxon>Basidiomycota</taxon>
        <taxon>Pucciniomycotina</taxon>
        <taxon>Pucciniomycetes</taxon>
        <taxon>Pucciniales</taxon>
        <taxon>Pucciniaceae</taxon>
        <taxon>Puccinia</taxon>
    </lineage>
</organism>
<protein>
    <submittedName>
        <fullName evidence="1">Uncharacterized protein</fullName>
    </submittedName>
</protein>
<dbReference type="Proteomes" id="UP000324748">
    <property type="component" value="Unassembled WGS sequence"/>
</dbReference>
<accession>A0A5B0NME5</accession>
<keyword evidence="3" id="KW-1185">Reference proteome</keyword>
<dbReference type="EMBL" id="VSWC01000080">
    <property type="protein sequence ID" value="KAA1093193.1"/>
    <property type="molecule type" value="Genomic_DNA"/>
</dbReference>
<evidence type="ECO:0000313" key="3">
    <source>
        <dbReference type="Proteomes" id="UP000324748"/>
    </source>
</evidence>
<comment type="caution">
    <text evidence="1">The sequence shown here is derived from an EMBL/GenBank/DDBJ whole genome shotgun (WGS) entry which is preliminary data.</text>
</comment>
<reference evidence="1 3" key="1">
    <citation type="submission" date="2019-05" db="EMBL/GenBank/DDBJ databases">
        <title>Emergence of the Ug99 lineage of the wheat stem rust pathogen through somatic hybridization.</title>
        <authorList>
            <person name="Li F."/>
            <person name="Upadhyaya N.M."/>
            <person name="Sperschneider J."/>
            <person name="Matny O."/>
            <person name="Nguyen-Phuc H."/>
            <person name="Mago R."/>
            <person name="Raley C."/>
            <person name="Miller M.E."/>
            <person name="Silverstein K.A.T."/>
            <person name="Henningsen E."/>
            <person name="Hirsch C.D."/>
            <person name="Visser B."/>
            <person name="Pretorius Z.A."/>
            <person name="Steffenson B.J."/>
            <person name="Schwessinger B."/>
            <person name="Dodds P.N."/>
            <person name="Figueroa M."/>
        </authorList>
    </citation>
    <scope>NUCLEOTIDE SEQUENCE [LARGE SCALE GENOMIC DNA]</scope>
    <source>
        <strain evidence="1">21-0</strain>
    </source>
</reference>
<sequence length="100" mass="11276">MIILPGPTDKCSRYERCPARLEAEVIAPFSFLTLVIEVEAGGSPHVLPTEAHTYCSKPHHRIYLRFKGPSARLEIDHAQNRARLISTRMYPSRSSSNQEA</sequence>